<evidence type="ECO:0000313" key="2">
    <source>
        <dbReference type="EMBL" id="NEY91389.1"/>
    </source>
</evidence>
<accession>A0A6M0QVD2</accession>
<feature type="transmembrane region" description="Helical" evidence="1">
    <location>
        <begin position="60"/>
        <end position="82"/>
    </location>
</feature>
<feature type="transmembrane region" description="Helical" evidence="1">
    <location>
        <begin position="180"/>
        <end position="200"/>
    </location>
</feature>
<feature type="transmembrane region" description="Helical" evidence="1">
    <location>
        <begin position="335"/>
        <end position="358"/>
    </location>
</feature>
<dbReference type="InterPro" id="IPR010266">
    <property type="entry name" value="NnrS"/>
</dbReference>
<feature type="transmembrane region" description="Helical" evidence="1">
    <location>
        <begin position="370"/>
        <end position="393"/>
    </location>
</feature>
<feature type="transmembrane region" description="Helical" evidence="1">
    <location>
        <begin position="94"/>
        <end position="113"/>
    </location>
</feature>
<dbReference type="AlphaFoldDB" id="A0A6M0QVD2"/>
<feature type="transmembrane region" description="Helical" evidence="1">
    <location>
        <begin position="119"/>
        <end position="141"/>
    </location>
</feature>
<evidence type="ECO:0000256" key="1">
    <source>
        <dbReference type="SAM" id="Phobius"/>
    </source>
</evidence>
<organism evidence="2 3">
    <name type="scientific">Tabrizicola oligotrophica</name>
    <dbReference type="NCBI Taxonomy" id="2710650"/>
    <lineage>
        <taxon>Bacteria</taxon>
        <taxon>Pseudomonadati</taxon>
        <taxon>Pseudomonadota</taxon>
        <taxon>Alphaproteobacteria</taxon>
        <taxon>Rhodobacterales</taxon>
        <taxon>Paracoccaceae</taxon>
        <taxon>Tabrizicola</taxon>
    </lineage>
</organism>
<reference evidence="2 3" key="1">
    <citation type="submission" date="2020-02" db="EMBL/GenBank/DDBJ databases">
        <authorList>
            <person name="Chen W.-M."/>
        </authorList>
    </citation>
    <scope>NUCLEOTIDE SEQUENCE [LARGE SCALE GENOMIC DNA]</scope>
    <source>
        <strain evidence="2 3">KMS-5</strain>
    </source>
</reference>
<keyword evidence="3" id="KW-1185">Reference proteome</keyword>
<feature type="transmembrane region" description="Helical" evidence="1">
    <location>
        <begin position="148"/>
        <end position="168"/>
    </location>
</feature>
<gene>
    <name evidence="2" type="ORF">G4Z14_13880</name>
</gene>
<sequence>MTARKDTLVKRLFSQGFRIFFLAACVFALWSVAVWAVWLARQEFGSPAGLRPAMAPHLWHAHEMIFGYGAAALAGFFLTAVPNWTGGKGAAHRFLAAVFALWLTGRLALWFSADLPAGIVALADLAFLPVLGLQIAAQLLAKPKAQQLIFLLALALLWLANLACHLEWLGVLRDGVGPGLRAGLLTLVALIAILGGRVTPGFTRNAMVATGRETGLPRNPAPLAVATITPALLLPPALLLGLPEPLIALIALVAGGAALARVALWQGRWTLPRPILWTLHLSYALTGLGLLAFGLANLQIGSEIAALHLLGIGAVGGMTLSMLSRASLGHSGRPLHAPPMLAAAYALMPLAALARVVASSWPASHAVASLLAAVLWMLAFVLALGSLWPAFLLPRPPRKPVGDPPP</sequence>
<dbReference type="Pfam" id="PF05940">
    <property type="entry name" value="NnrS"/>
    <property type="match status" value="1"/>
</dbReference>
<protein>
    <submittedName>
        <fullName evidence="2">NnrS family protein</fullName>
    </submittedName>
</protein>
<dbReference type="RefSeq" id="WP_164626749.1">
    <property type="nucleotide sequence ID" value="NZ_JAAIVJ010000008.1"/>
</dbReference>
<proteinExistence type="predicted"/>
<evidence type="ECO:0000313" key="3">
    <source>
        <dbReference type="Proteomes" id="UP000477782"/>
    </source>
</evidence>
<keyword evidence="1" id="KW-0812">Transmembrane</keyword>
<feature type="transmembrane region" description="Helical" evidence="1">
    <location>
        <begin position="304"/>
        <end position="323"/>
    </location>
</feature>
<comment type="caution">
    <text evidence="2">The sequence shown here is derived from an EMBL/GenBank/DDBJ whole genome shotgun (WGS) entry which is preliminary data.</text>
</comment>
<feature type="transmembrane region" description="Helical" evidence="1">
    <location>
        <begin position="276"/>
        <end position="298"/>
    </location>
</feature>
<name>A0A6M0QVD2_9RHOB</name>
<feature type="transmembrane region" description="Helical" evidence="1">
    <location>
        <begin position="20"/>
        <end position="40"/>
    </location>
</feature>
<dbReference type="EMBL" id="JAAIVJ010000008">
    <property type="protein sequence ID" value="NEY91389.1"/>
    <property type="molecule type" value="Genomic_DNA"/>
</dbReference>
<keyword evidence="1" id="KW-1133">Transmembrane helix</keyword>
<keyword evidence="1" id="KW-0472">Membrane</keyword>
<dbReference type="Proteomes" id="UP000477782">
    <property type="component" value="Unassembled WGS sequence"/>
</dbReference>
<feature type="transmembrane region" description="Helical" evidence="1">
    <location>
        <begin position="246"/>
        <end position="264"/>
    </location>
</feature>